<organism evidence="1 2">
    <name type="scientific">Bacillus cereus TIAC219</name>
    <dbReference type="NCBI Taxonomy" id="718222"/>
    <lineage>
        <taxon>Bacteria</taxon>
        <taxon>Bacillati</taxon>
        <taxon>Bacillota</taxon>
        <taxon>Bacilli</taxon>
        <taxon>Bacillales</taxon>
        <taxon>Bacillaceae</taxon>
        <taxon>Bacillus</taxon>
        <taxon>Bacillus cereus group</taxon>
    </lineage>
</organism>
<feature type="non-terminal residue" evidence="1">
    <location>
        <position position="149"/>
    </location>
</feature>
<proteinExistence type="predicted"/>
<evidence type="ECO:0000313" key="2">
    <source>
        <dbReference type="Proteomes" id="UP000014060"/>
    </source>
</evidence>
<dbReference type="AlphaFoldDB" id="A0ABC9SZT6"/>
<sequence length="149" mass="16802">MIMQKNLYDPIMYLMKGLIDRQIYTGGKPMPGNDPNDVFKEGMTEGYTLIRDGARLSAVDGDKYLHYDLAFNAHGMLEKVLVSHKVTGKEMEIQLIYNAQKQLERVQPRLLNKGNGIQLTDQDISNSIVVKCGDYANGFLNSFLLKNVS</sequence>
<comment type="caution">
    <text evidence="1">The sequence shown here is derived from an EMBL/GenBank/DDBJ whole genome shotgun (WGS) entry which is preliminary data.</text>
</comment>
<dbReference type="Proteomes" id="UP000014060">
    <property type="component" value="Unassembled WGS sequence"/>
</dbReference>
<evidence type="ECO:0000313" key="1">
    <source>
        <dbReference type="EMBL" id="EOQ65269.1"/>
    </source>
</evidence>
<dbReference type="EMBL" id="AHCJ01000029">
    <property type="protein sequence ID" value="EOQ65269.1"/>
    <property type="molecule type" value="Genomic_DNA"/>
</dbReference>
<protein>
    <submittedName>
        <fullName evidence="1">Uncharacterized protein</fullName>
    </submittedName>
</protein>
<accession>A0ABC9SZT6</accession>
<gene>
    <name evidence="1" type="ORF">IAY_06710</name>
</gene>
<reference evidence="1 2" key="1">
    <citation type="submission" date="2013-01" db="EMBL/GenBank/DDBJ databases">
        <title>The Genome Sequence of Bacillus cereus TIAC219.</title>
        <authorList>
            <consortium name="The Broad Institute Genome Sequencing Platform"/>
            <consortium name="The Broad Institute Genome Sequencing Center for Infectious Disease"/>
            <person name="Feldgarden M."/>
            <person name="Van der Auwera G.A."/>
            <person name="Mahillon J."/>
            <person name="Duprez V."/>
            <person name="Timmery S."/>
            <person name="Mattelet C."/>
            <person name="Dierick K."/>
            <person name="Sun M."/>
            <person name="Yu Z."/>
            <person name="Zhu L."/>
            <person name="Hu X."/>
            <person name="Shank E.B."/>
            <person name="Swiecicka I."/>
            <person name="Hansen B.M."/>
            <person name="Andrup L."/>
            <person name="Walker B."/>
            <person name="Young S.K."/>
            <person name="Zeng Q."/>
            <person name="Gargeya S."/>
            <person name="Fitzgerald M."/>
            <person name="Haas B."/>
            <person name="Abouelleil A."/>
            <person name="Alvarado L."/>
            <person name="Arachchi H.M."/>
            <person name="Berlin A.M."/>
            <person name="Chapman S.B."/>
            <person name="Dewar J."/>
            <person name="Goldberg J."/>
            <person name="Griggs A."/>
            <person name="Gujja S."/>
            <person name="Hansen M."/>
            <person name="Howarth C."/>
            <person name="Imamovic A."/>
            <person name="Larimer J."/>
            <person name="McCowan C."/>
            <person name="Murphy C."/>
            <person name="Neiman D."/>
            <person name="Pearson M."/>
            <person name="Priest M."/>
            <person name="Roberts A."/>
            <person name="Saif S."/>
            <person name="Shea T."/>
            <person name="Sisk P."/>
            <person name="Sykes S."/>
            <person name="Wortman J."/>
            <person name="Nusbaum C."/>
            <person name="Birren B."/>
        </authorList>
    </citation>
    <scope>NUCLEOTIDE SEQUENCE [LARGE SCALE GENOMIC DNA]</scope>
    <source>
        <strain evidence="1 2">TIAC219</strain>
    </source>
</reference>
<name>A0ABC9SZT6_BACCE</name>